<protein>
    <recommendedName>
        <fullName evidence="4 6">Proteasome subunit alpha</fullName>
    </recommendedName>
    <alternativeName>
        <fullName evidence="4">20S proteasome alpha subunit</fullName>
    </alternativeName>
    <alternativeName>
        <fullName evidence="4">Proteasome core protein PsmA</fullName>
    </alternativeName>
</protein>
<keyword evidence="3 4" id="KW-0647">Proteasome</keyword>
<dbReference type="PANTHER" id="PTHR11599">
    <property type="entry name" value="PROTEASOME SUBUNIT ALPHA/BETA"/>
    <property type="match status" value="1"/>
</dbReference>
<comment type="similarity">
    <text evidence="4 5 6">Belongs to the peptidase T1A family.</text>
</comment>
<comment type="function">
    <text evidence="4 6">Component of the proteasome core, a large protease complex with broad specificity involved in protein degradation.</text>
</comment>
<name>A0A0P9D9H5_9ARCH</name>
<keyword evidence="10" id="KW-1185">Reference proteome</keyword>
<dbReference type="NCBIfam" id="NF003075">
    <property type="entry name" value="PRK03996.1"/>
    <property type="match status" value="1"/>
</dbReference>
<dbReference type="Proteomes" id="UP000050515">
    <property type="component" value="Unassembled WGS sequence"/>
</dbReference>
<dbReference type="GO" id="GO:0019773">
    <property type="term" value="C:proteasome core complex, alpha-subunit complex"/>
    <property type="evidence" value="ECO:0007669"/>
    <property type="project" value="UniProtKB-UniRule"/>
</dbReference>
<dbReference type="PROSITE" id="PS00388">
    <property type="entry name" value="PROTEASOME_ALPHA_1"/>
    <property type="match status" value="1"/>
</dbReference>
<dbReference type="PROSITE" id="PS51475">
    <property type="entry name" value="PROTEASOME_ALPHA_2"/>
    <property type="match status" value="1"/>
</dbReference>
<reference evidence="8 11" key="1">
    <citation type="submission" date="2015-09" db="EMBL/GenBank/DDBJ databases">
        <title>Draft genome sequence of Acidiplasma aeolicum DSM 18409.</title>
        <authorList>
            <person name="Hemp J."/>
        </authorList>
    </citation>
    <scope>NUCLEOTIDE SEQUENCE [LARGE SCALE GENOMIC DNA]</scope>
    <source>
        <strain evidence="8 11">V</strain>
    </source>
</reference>
<dbReference type="GO" id="GO:0006511">
    <property type="term" value="P:ubiquitin-dependent protein catabolic process"/>
    <property type="evidence" value="ECO:0007669"/>
    <property type="project" value="InterPro"/>
</dbReference>
<dbReference type="Pfam" id="PF00227">
    <property type="entry name" value="Proteasome"/>
    <property type="match status" value="1"/>
</dbReference>
<dbReference type="InterPro" id="IPR000426">
    <property type="entry name" value="Proteasome_asu_N"/>
</dbReference>
<dbReference type="InterPro" id="IPR019982">
    <property type="entry name" value="Proteasome_asu_arc"/>
</dbReference>
<evidence type="ECO:0000256" key="4">
    <source>
        <dbReference type="HAMAP-Rule" id="MF_00289"/>
    </source>
</evidence>
<sequence length="234" mass="25744">MQQGQMAYDRAITVFSPDGRLFQVEYAREAVKKGSTALGIKFKDGVVLLSEKKIRSRLVEKNSLEKIQLIDDYVATVTSGLVADARVLIDFARIGAQQEKVTYGSLTNIENLVKKVADQMQQYTQYGGVRPYGVSIIFAGTDTIGPRLFDCDPAGTINEYKSVAIGAGKDAVTEYIEKEYKDNMSLDEAIKMGIAALKAAVTDDSSMKEPEIASIKVGEKFHVYSAEEVSKYLN</sequence>
<dbReference type="AlphaFoldDB" id="A0A0P9D9H5"/>
<evidence type="ECO:0000256" key="5">
    <source>
        <dbReference type="PROSITE-ProRule" id="PRU00808"/>
    </source>
</evidence>
<reference evidence="9 10" key="2">
    <citation type="submission" date="2015-09" db="EMBL/GenBank/DDBJ databases">
        <title>Heavy metals and arsenic resistance mechanisms in polyextremophilic archaea of the family Ferroplasmaceae.</title>
        <authorList>
            <person name="Bulaev A.G."/>
            <person name="Kanygina A.V."/>
        </authorList>
    </citation>
    <scope>NUCLEOTIDE SEQUENCE [LARGE SCALE GENOMIC DNA]</scope>
    <source>
        <strain evidence="9 10">VT</strain>
    </source>
</reference>
<dbReference type="RefSeq" id="WP_048100809.1">
    <property type="nucleotide sequence ID" value="NZ_JBBYJF010000010.1"/>
</dbReference>
<dbReference type="HAMAP" id="MF_00289_A">
    <property type="entry name" value="Proteasome_A_A"/>
    <property type="match status" value="1"/>
</dbReference>
<dbReference type="EMBL" id="LKBG01000275">
    <property type="protein sequence ID" value="KQB33826.1"/>
    <property type="molecule type" value="Genomic_DNA"/>
</dbReference>
<evidence type="ECO:0000256" key="6">
    <source>
        <dbReference type="RuleBase" id="RU000552"/>
    </source>
</evidence>
<dbReference type="Proteomes" id="UP000050320">
    <property type="component" value="Unassembled WGS sequence"/>
</dbReference>
<dbReference type="GO" id="GO:0004298">
    <property type="term" value="F:threonine-type endopeptidase activity"/>
    <property type="evidence" value="ECO:0007669"/>
    <property type="project" value="InterPro"/>
</dbReference>
<dbReference type="GeneID" id="84221767"/>
<comment type="activity regulation">
    <text evidence="4">The formation of the proteasomal ATPase PAN-20S proteasome complex, via the docking of the C-termini of PAN into the intersubunit pockets in the alpha-rings, triggers opening of the gate for substrate entry. Interconversion between the open-gate and close-gate conformations leads to a dynamic regulation of the 20S proteasome proteolysis activity.</text>
</comment>
<dbReference type="InterPro" id="IPR050115">
    <property type="entry name" value="Proteasome_alpha"/>
</dbReference>
<feature type="domain" description="Proteasome alpha-type subunits" evidence="7">
    <location>
        <begin position="8"/>
        <end position="30"/>
    </location>
</feature>
<evidence type="ECO:0000313" key="10">
    <source>
        <dbReference type="Proteomes" id="UP000050320"/>
    </source>
</evidence>
<dbReference type="FunFam" id="3.60.20.10:FF:000004">
    <property type="entry name" value="Proteasome subunit alpha type-4"/>
    <property type="match status" value="1"/>
</dbReference>
<dbReference type="InterPro" id="IPR029055">
    <property type="entry name" value="Ntn_hydrolases_N"/>
</dbReference>
<proteinExistence type="inferred from homology"/>
<evidence type="ECO:0000256" key="2">
    <source>
        <dbReference type="ARBA" id="ARBA00022490"/>
    </source>
</evidence>
<evidence type="ECO:0000256" key="1">
    <source>
        <dbReference type="ARBA" id="ARBA00004496"/>
    </source>
</evidence>
<dbReference type="GO" id="GO:0005737">
    <property type="term" value="C:cytoplasm"/>
    <property type="evidence" value="ECO:0007669"/>
    <property type="project" value="UniProtKB-SubCell"/>
</dbReference>
<comment type="subcellular location">
    <subcellularLocation>
        <location evidence="1 4 6">Cytoplasm</location>
    </subcellularLocation>
</comment>
<evidence type="ECO:0000313" key="11">
    <source>
        <dbReference type="Proteomes" id="UP000050515"/>
    </source>
</evidence>
<gene>
    <name evidence="4" type="primary">psmA</name>
    <name evidence="9" type="ORF">AOG54_01730</name>
    <name evidence="8" type="ORF">SE19_06795</name>
</gene>
<comment type="caution">
    <text evidence="8">The sequence shown here is derived from an EMBL/GenBank/DDBJ whole genome shotgun (WGS) entry which is preliminary data.</text>
</comment>
<dbReference type="SUPFAM" id="SSF56235">
    <property type="entry name" value="N-terminal nucleophile aminohydrolases (Ntn hydrolases)"/>
    <property type="match status" value="1"/>
</dbReference>
<evidence type="ECO:0000259" key="7">
    <source>
        <dbReference type="PROSITE" id="PS00388"/>
    </source>
</evidence>
<dbReference type="SMART" id="SM00948">
    <property type="entry name" value="Proteasome_A_N"/>
    <property type="match status" value="1"/>
</dbReference>
<dbReference type="InterPro" id="IPR001353">
    <property type="entry name" value="Proteasome_sua/b"/>
</dbReference>
<keyword evidence="2 4" id="KW-0963">Cytoplasm</keyword>
<accession>A0A0P9D9H5</accession>
<evidence type="ECO:0000313" key="9">
    <source>
        <dbReference type="EMBL" id="KQB33826.1"/>
    </source>
</evidence>
<dbReference type="NCBIfam" id="TIGR03633">
    <property type="entry name" value="arc_protsome_A"/>
    <property type="match status" value="1"/>
</dbReference>
<dbReference type="EMBL" id="LJCQ01000291">
    <property type="protein sequence ID" value="KPV46155.1"/>
    <property type="molecule type" value="Genomic_DNA"/>
</dbReference>
<dbReference type="Pfam" id="PF10584">
    <property type="entry name" value="Proteasome_A_N"/>
    <property type="match status" value="1"/>
</dbReference>
<dbReference type="OrthoDB" id="9421at2157"/>
<evidence type="ECO:0000256" key="3">
    <source>
        <dbReference type="ARBA" id="ARBA00022942"/>
    </source>
</evidence>
<evidence type="ECO:0000313" key="8">
    <source>
        <dbReference type="EMBL" id="KPV46155.1"/>
    </source>
</evidence>
<organism evidence="8 11">
    <name type="scientific">Acidiplasma aeolicum</name>
    <dbReference type="NCBI Taxonomy" id="507754"/>
    <lineage>
        <taxon>Archaea</taxon>
        <taxon>Methanobacteriati</taxon>
        <taxon>Thermoplasmatota</taxon>
        <taxon>Thermoplasmata</taxon>
        <taxon>Thermoplasmatales</taxon>
        <taxon>Ferroplasmaceae</taxon>
        <taxon>Acidiplasma</taxon>
    </lineage>
</organism>
<dbReference type="GO" id="GO:0010498">
    <property type="term" value="P:proteasomal protein catabolic process"/>
    <property type="evidence" value="ECO:0007669"/>
    <property type="project" value="UniProtKB-UniRule"/>
</dbReference>
<dbReference type="PATRIC" id="fig|507754.4.peg.125"/>
<comment type="subunit">
    <text evidence="4 6">The 20S proteasome core is composed of 14 alpha and 14 beta subunits that assemble into four stacked heptameric rings, resulting in a barrel-shaped structure. The two inner rings, each composed of seven catalytic beta subunits, are sandwiched by two outer rings, each composed of seven alpha subunits. The catalytic chamber with the active sites is on the inside of the barrel. Has a gated structure, the ends of the cylinder being occluded by the N-termini of the alpha-subunits. Is capped at one or both ends by the proteasome regulatory ATPase, PAN.</text>
</comment>
<dbReference type="CDD" id="cd03756">
    <property type="entry name" value="proteasome_alpha_archeal"/>
    <property type="match status" value="1"/>
</dbReference>
<dbReference type="InterPro" id="IPR023332">
    <property type="entry name" value="Proteasome_alpha-type"/>
</dbReference>
<dbReference type="Gene3D" id="3.60.20.10">
    <property type="entry name" value="Glutamine Phosphoribosylpyrophosphate, subunit 1, domain 1"/>
    <property type="match status" value="1"/>
</dbReference>